<dbReference type="OrthoDB" id="1664281at2"/>
<dbReference type="EMBL" id="AGEG01000002">
    <property type="protein sequence ID" value="EHR38026.1"/>
    <property type="molecule type" value="Genomic_DNA"/>
</dbReference>
<protein>
    <submittedName>
        <fullName evidence="1">Uncharacterized protein</fullName>
    </submittedName>
</protein>
<dbReference type="PATRIC" id="fig|883113.3.peg.109"/>
<sequence length="203" mass="23274">MKRKVLFYRLILNRNINFNLLEDDTTLPEAVEKLSDAQREADRIFILDNKIIFLISFDKNHIFGTFGKIEDISAGDTVRARDRETFSVTDFENLVETYTYFYLDLGTNRLALIYKSGIPDIKKPLENFILTHFRLTALFNAEIVIEKDQSIPTRYGAKIPVAKIKVKYASDGNPGNIFASPTEILQLSQSDVREGDMNIVLNE</sequence>
<evidence type="ECO:0000313" key="1">
    <source>
        <dbReference type="EMBL" id="EHR38026.1"/>
    </source>
</evidence>
<name>H3NGX1_9LACT</name>
<accession>H3NGX1</accession>
<evidence type="ECO:0000313" key="2">
    <source>
        <dbReference type="Proteomes" id="UP000006190"/>
    </source>
</evidence>
<keyword evidence="2" id="KW-1185">Reference proteome</keyword>
<gene>
    <name evidence="1" type="ORF">HMPREF9708_00110</name>
</gene>
<dbReference type="eggNOG" id="ENOG502ZW4X">
    <property type="taxonomic scope" value="Bacteria"/>
</dbReference>
<comment type="caution">
    <text evidence="1">The sequence shown here is derived from an EMBL/GenBank/DDBJ whole genome shotgun (WGS) entry which is preliminary data.</text>
</comment>
<reference evidence="1 2" key="1">
    <citation type="submission" date="2012-01" db="EMBL/GenBank/DDBJ databases">
        <title>The Genome Sequence of Facklamia languida CCUG 37842.</title>
        <authorList>
            <consortium name="The Broad Institute Genome Sequencing Platform"/>
            <person name="Earl A."/>
            <person name="Ward D."/>
            <person name="Feldgarden M."/>
            <person name="Gevers D."/>
            <person name="Huys G."/>
            <person name="Young S.K."/>
            <person name="Zeng Q."/>
            <person name="Gargeya S."/>
            <person name="Fitzgerald M."/>
            <person name="Haas B."/>
            <person name="Abouelleil A."/>
            <person name="Alvarado L."/>
            <person name="Arachchi H.M."/>
            <person name="Berlin A."/>
            <person name="Chapman S.B."/>
            <person name="Gearin G."/>
            <person name="Goldberg J."/>
            <person name="Griggs A."/>
            <person name="Gujja S."/>
            <person name="Hansen M."/>
            <person name="Heiman D."/>
            <person name="Howarth C."/>
            <person name="Larimer J."/>
            <person name="Lui A."/>
            <person name="MacDonald P.J.P."/>
            <person name="McCowen C."/>
            <person name="Montmayeur A."/>
            <person name="Murphy C."/>
            <person name="Neiman D."/>
            <person name="Pearson M."/>
            <person name="Priest M."/>
            <person name="Roberts A."/>
            <person name="Saif S."/>
            <person name="Shea T."/>
            <person name="Sisk P."/>
            <person name="Stolte C."/>
            <person name="Sykes S."/>
            <person name="Wortman J."/>
            <person name="Nusbaum C."/>
            <person name="Birren B."/>
        </authorList>
    </citation>
    <scope>NUCLEOTIDE SEQUENCE [LARGE SCALE GENOMIC DNA]</scope>
    <source>
        <strain evidence="1 2">CCUG 37842</strain>
    </source>
</reference>
<organism evidence="1 2">
    <name type="scientific">Facklamia languida CCUG 37842</name>
    <dbReference type="NCBI Taxonomy" id="883113"/>
    <lineage>
        <taxon>Bacteria</taxon>
        <taxon>Bacillati</taxon>
        <taxon>Bacillota</taxon>
        <taxon>Bacilli</taxon>
        <taxon>Lactobacillales</taxon>
        <taxon>Aerococcaceae</taxon>
        <taxon>Facklamia</taxon>
    </lineage>
</organism>
<dbReference type="Proteomes" id="UP000006190">
    <property type="component" value="Unassembled WGS sequence"/>
</dbReference>
<dbReference type="AlphaFoldDB" id="H3NGX1"/>
<dbReference type="HOGENOM" id="CLU_1347220_0_0_9"/>
<proteinExistence type="predicted"/>
<dbReference type="RefSeq" id="WP_006307975.1">
    <property type="nucleotide sequence ID" value="NZ_JH601133.1"/>
</dbReference>